<keyword evidence="2" id="KW-0472">Membrane</keyword>
<accession>A0A9P9G8V1</accession>
<evidence type="ECO:0000256" key="1">
    <source>
        <dbReference type="SAM" id="MobiDB-lite"/>
    </source>
</evidence>
<feature type="compositionally biased region" description="Low complexity" evidence="1">
    <location>
        <begin position="9"/>
        <end position="20"/>
    </location>
</feature>
<comment type="caution">
    <text evidence="3">The sequence shown here is derived from an EMBL/GenBank/DDBJ whole genome shotgun (WGS) entry which is preliminary data.</text>
</comment>
<evidence type="ECO:0000256" key="2">
    <source>
        <dbReference type="SAM" id="Phobius"/>
    </source>
</evidence>
<keyword evidence="2" id="KW-1133">Transmembrane helix</keyword>
<evidence type="ECO:0000313" key="3">
    <source>
        <dbReference type="EMBL" id="KAH7234122.1"/>
    </source>
</evidence>
<keyword evidence="4" id="KW-1185">Reference proteome</keyword>
<feature type="region of interest" description="Disordered" evidence="1">
    <location>
        <begin position="1"/>
        <end position="36"/>
    </location>
</feature>
<reference evidence="3" key="1">
    <citation type="journal article" date="2021" name="Nat. Commun.">
        <title>Genetic determinants of endophytism in the Arabidopsis root mycobiome.</title>
        <authorList>
            <person name="Mesny F."/>
            <person name="Miyauchi S."/>
            <person name="Thiergart T."/>
            <person name="Pickel B."/>
            <person name="Atanasova L."/>
            <person name="Karlsson M."/>
            <person name="Huettel B."/>
            <person name="Barry K.W."/>
            <person name="Haridas S."/>
            <person name="Chen C."/>
            <person name="Bauer D."/>
            <person name="Andreopoulos W."/>
            <person name="Pangilinan J."/>
            <person name="LaButti K."/>
            <person name="Riley R."/>
            <person name="Lipzen A."/>
            <person name="Clum A."/>
            <person name="Drula E."/>
            <person name="Henrissat B."/>
            <person name="Kohler A."/>
            <person name="Grigoriev I.V."/>
            <person name="Martin F.M."/>
            <person name="Hacquard S."/>
        </authorList>
    </citation>
    <scope>NUCLEOTIDE SEQUENCE</scope>
    <source>
        <strain evidence="3">FSSC 5 MPI-SDFR-AT-0091</strain>
    </source>
</reference>
<organism evidence="3 4">
    <name type="scientific">Fusarium solani</name>
    <name type="common">Filamentous fungus</name>
    <dbReference type="NCBI Taxonomy" id="169388"/>
    <lineage>
        <taxon>Eukaryota</taxon>
        <taxon>Fungi</taxon>
        <taxon>Dikarya</taxon>
        <taxon>Ascomycota</taxon>
        <taxon>Pezizomycotina</taxon>
        <taxon>Sordariomycetes</taxon>
        <taxon>Hypocreomycetidae</taxon>
        <taxon>Hypocreales</taxon>
        <taxon>Nectriaceae</taxon>
        <taxon>Fusarium</taxon>
        <taxon>Fusarium solani species complex</taxon>
    </lineage>
</organism>
<evidence type="ECO:0000313" key="4">
    <source>
        <dbReference type="Proteomes" id="UP000736672"/>
    </source>
</evidence>
<dbReference type="EMBL" id="JAGTJS010000027">
    <property type="protein sequence ID" value="KAH7234122.1"/>
    <property type="molecule type" value="Genomic_DNA"/>
</dbReference>
<sequence>MLPVAQHSPVTEPIITPTPTAKTRDSEEGGEDDGGPNVNLIVGAVVGSVGGCGLIIAALCLGIRIGRRRTGPSRNIRERLRALPRPFVSIGLKRPLRTVSSQGVTTIQPEINRGPAKLDANSNQIPTERVVVSGAEGKRQHKLGVEASGRVRDHEYEYNKSYRSICEYNSTCHARSLLRQRHYPIRNDRVITPDALIQLSRYTNRPTANDLQQGVPPVSKQV</sequence>
<keyword evidence="2" id="KW-0812">Transmembrane</keyword>
<dbReference type="Proteomes" id="UP000736672">
    <property type="component" value="Unassembled WGS sequence"/>
</dbReference>
<protein>
    <submittedName>
        <fullName evidence="3">Uncharacterized protein</fullName>
    </submittedName>
</protein>
<gene>
    <name evidence="3" type="ORF">B0J15DRAFT_155973</name>
</gene>
<name>A0A9P9G8V1_FUSSL</name>
<dbReference type="AlphaFoldDB" id="A0A9P9G8V1"/>
<feature type="transmembrane region" description="Helical" evidence="2">
    <location>
        <begin position="40"/>
        <end position="63"/>
    </location>
</feature>
<proteinExistence type="predicted"/>